<proteinExistence type="predicted"/>
<dbReference type="SUPFAM" id="SSF53098">
    <property type="entry name" value="Ribonuclease H-like"/>
    <property type="match status" value="1"/>
</dbReference>
<reference evidence="1 2" key="1">
    <citation type="submission" date="2023-02" db="EMBL/GenBank/DDBJ databases">
        <title>LHISI_Scaffold_Assembly.</title>
        <authorList>
            <person name="Stuart O.P."/>
            <person name="Cleave R."/>
            <person name="Magrath M.J.L."/>
            <person name="Mikheyev A.S."/>
        </authorList>
    </citation>
    <scope>NUCLEOTIDE SEQUENCE [LARGE SCALE GENOMIC DNA]</scope>
    <source>
        <strain evidence="1">Daus_M_001</strain>
        <tissue evidence="1">Leg muscle</tissue>
    </source>
</reference>
<organism evidence="1 2">
    <name type="scientific">Dryococelus australis</name>
    <dbReference type="NCBI Taxonomy" id="614101"/>
    <lineage>
        <taxon>Eukaryota</taxon>
        <taxon>Metazoa</taxon>
        <taxon>Ecdysozoa</taxon>
        <taxon>Arthropoda</taxon>
        <taxon>Hexapoda</taxon>
        <taxon>Insecta</taxon>
        <taxon>Pterygota</taxon>
        <taxon>Neoptera</taxon>
        <taxon>Polyneoptera</taxon>
        <taxon>Phasmatodea</taxon>
        <taxon>Verophasmatodea</taxon>
        <taxon>Anareolatae</taxon>
        <taxon>Phasmatidae</taxon>
        <taxon>Eurycanthinae</taxon>
        <taxon>Dryococelus</taxon>
    </lineage>
</organism>
<dbReference type="InterPro" id="IPR012337">
    <property type="entry name" value="RNaseH-like_sf"/>
</dbReference>
<name>A0ABQ9GMF0_9NEOP</name>
<evidence type="ECO:0000313" key="1">
    <source>
        <dbReference type="EMBL" id="KAJ8873190.1"/>
    </source>
</evidence>
<dbReference type="EMBL" id="JARBHB010000011">
    <property type="protein sequence ID" value="KAJ8873190.1"/>
    <property type="molecule type" value="Genomic_DNA"/>
</dbReference>
<dbReference type="Proteomes" id="UP001159363">
    <property type="component" value="Chromosome 10"/>
</dbReference>
<sequence length="313" mass="35399">MKLNMKMCALSFQTRAKYMGKCAEMLKVHIQCWAHKSNLIIINTRKRKHHYLQHLQESSANLQLFPSPVVTRWNSWFHAVKYLDEYLTHLVTFFKKEDSDWSAAVEYFKQLEEDEIPLLKCQSKFVLSDLKTCYKLASDQVFGPETSCLLANPACLKATTAAKLPATGKKCFLKLSSLLGADPAKLFLENVGRLYDPRNIIVKGPVVDGSNVEAQVKTLPFLSSLSLHQMLEWKGMPQQDKIGGDVDVLAILHSLKNDFQEYSCCAVKCVWIPVANTGSERAFAQYNNIMTDKCTALKADNIEIMLVMYFGAV</sequence>
<comment type="caution">
    <text evidence="1">The sequence shown here is derived from an EMBL/GenBank/DDBJ whole genome shotgun (WGS) entry which is preliminary data.</text>
</comment>
<accession>A0ABQ9GMF0</accession>
<evidence type="ECO:0000313" key="2">
    <source>
        <dbReference type="Proteomes" id="UP001159363"/>
    </source>
</evidence>
<keyword evidence="2" id="KW-1185">Reference proteome</keyword>
<gene>
    <name evidence="1" type="ORF">PR048_026823</name>
</gene>
<protein>
    <submittedName>
        <fullName evidence="1">Uncharacterized protein</fullName>
    </submittedName>
</protein>